<comment type="caution">
    <text evidence="3">The sequence shown here is derived from an EMBL/GenBank/DDBJ whole genome shotgun (WGS) entry which is preliminary data.</text>
</comment>
<name>K6WCT1_9MICO</name>
<keyword evidence="2 3" id="KW-0808">Transferase</keyword>
<sequence>MRAADVLLVPSREEGWGCVATEALSCGTPVVASAVGGLPEAVGDPGRLVPEGPDYVESFASLTLRAVGAGVGAAPVARSWDEVVDAELAVVRAALRGPAGQADS</sequence>
<dbReference type="eggNOG" id="COG0438">
    <property type="taxonomic scope" value="Bacteria"/>
</dbReference>
<evidence type="ECO:0000256" key="2">
    <source>
        <dbReference type="ARBA" id="ARBA00022679"/>
    </source>
</evidence>
<protein>
    <submittedName>
        <fullName evidence="3">Putative glycosyltransferase</fullName>
    </submittedName>
</protein>
<keyword evidence="1" id="KW-0328">Glycosyltransferase</keyword>
<proteinExistence type="predicted"/>
<evidence type="ECO:0000313" key="4">
    <source>
        <dbReference type="Proteomes" id="UP000008366"/>
    </source>
</evidence>
<dbReference type="PANTHER" id="PTHR12526">
    <property type="entry name" value="GLYCOSYLTRANSFERASE"/>
    <property type="match status" value="1"/>
</dbReference>
<dbReference type="EMBL" id="BAHD01000056">
    <property type="protein sequence ID" value="GAB97090.1"/>
    <property type="molecule type" value="Genomic_DNA"/>
</dbReference>
<accession>K6WCT1</accession>
<dbReference type="Proteomes" id="UP000008366">
    <property type="component" value="Unassembled WGS sequence"/>
</dbReference>
<evidence type="ECO:0000313" key="3">
    <source>
        <dbReference type="EMBL" id="GAB97090.1"/>
    </source>
</evidence>
<gene>
    <name evidence="3" type="ORF">KILIM_056_00140</name>
</gene>
<keyword evidence="4" id="KW-1185">Reference proteome</keyword>
<dbReference type="Gene3D" id="3.40.50.2000">
    <property type="entry name" value="Glycogen Phosphorylase B"/>
    <property type="match status" value="1"/>
</dbReference>
<organism evidence="3 4">
    <name type="scientific">Kineosphaera limosa NBRC 100340</name>
    <dbReference type="NCBI Taxonomy" id="1184609"/>
    <lineage>
        <taxon>Bacteria</taxon>
        <taxon>Bacillati</taxon>
        <taxon>Actinomycetota</taxon>
        <taxon>Actinomycetes</taxon>
        <taxon>Micrococcales</taxon>
        <taxon>Dermatophilaceae</taxon>
        <taxon>Kineosphaera</taxon>
    </lineage>
</organism>
<dbReference type="AlphaFoldDB" id="K6WCT1"/>
<dbReference type="RefSeq" id="WP_006593622.1">
    <property type="nucleotide sequence ID" value="NZ_BAHD01000056.1"/>
</dbReference>
<dbReference type="GO" id="GO:0016757">
    <property type="term" value="F:glycosyltransferase activity"/>
    <property type="evidence" value="ECO:0007669"/>
    <property type="project" value="UniProtKB-KW"/>
</dbReference>
<dbReference type="PANTHER" id="PTHR12526:SF510">
    <property type="entry name" value="D-INOSITOL 3-PHOSPHATE GLYCOSYLTRANSFERASE"/>
    <property type="match status" value="1"/>
</dbReference>
<dbReference type="SUPFAM" id="SSF53756">
    <property type="entry name" value="UDP-Glycosyltransferase/glycogen phosphorylase"/>
    <property type="match status" value="1"/>
</dbReference>
<evidence type="ECO:0000256" key="1">
    <source>
        <dbReference type="ARBA" id="ARBA00022676"/>
    </source>
</evidence>
<reference evidence="3 4" key="1">
    <citation type="submission" date="2012-08" db="EMBL/GenBank/DDBJ databases">
        <title>Whole genome shotgun sequence of Kineosphaera limosa NBRC 100340.</title>
        <authorList>
            <person name="Yoshida I."/>
            <person name="Isaki S."/>
            <person name="Hosoyama A."/>
            <person name="Tsuchikane K."/>
            <person name="Katsumata H."/>
            <person name="Ando Y."/>
            <person name="Ohji S."/>
            <person name="Hamada M."/>
            <person name="Tamura T."/>
            <person name="Yamazoe A."/>
            <person name="Yamazaki S."/>
            <person name="Fujita N."/>
        </authorList>
    </citation>
    <scope>NUCLEOTIDE SEQUENCE [LARGE SCALE GENOMIC DNA]</scope>
    <source>
        <strain evidence="3 4">NBRC 100340</strain>
    </source>
</reference>
<dbReference type="Pfam" id="PF13692">
    <property type="entry name" value="Glyco_trans_1_4"/>
    <property type="match status" value="1"/>
</dbReference>
<dbReference type="STRING" id="1184609.KILIM_056_00140"/>